<dbReference type="Gene3D" id="1.10.357.10">
    <property type="entry name" value="Tetracycline Repressor, domain 2"/>
    <property type="match status" value="1"/>
</dbReference>
<dbReference type="Proteomes" id="UP000243524">
    <property type="component" value="Unassembled WGS sequence"/>
</dbReference>
<dbReference type="RefSeq" id="WP_101330483.1">
    <property type="nucleotide sequence ID" value="NZ_PJNH01000001.1"/>
</dbReference>
<name>A0A2I0QXA5_9BACI</name>
<evidence type="ECO:0000313" key="5">
    <source>
        <dbReference type="EMBL" id="PKR78740.1"/>
    </source>
</evidence>
<dbReference type="PROSITE" id="PS50977">
    <property type="entry name" value="HTH_TETR_2"/>
    <property type="match status" value="1"/>
</dbReference>
<dbReference type="Gene3D" id="1.10.10.60">
    <property type="entry name" value="Homeodomain-like"/>
    <property type="match status" value="1"/>
</dbReference>
<dbReference type="AlphaFoldDB" id="A0A2I0QXA5"/>
<evidence type="ECO:0000256" key="1">
    <source>
        <dbReference type="ARBA" id="ARBA00022491"/>
    </source>
</evidence>
<dbReference type="OrthoDB" id="9814200at2"/>
<dbReference type="Pfam" id="PF17932">
    <property type="entry name" value="TetR_C_24"/>
    <property type="match status" value="1"/>
</dbReference>
<evidence type="ECO:0000256" key="3">
    <source>
        <dbReference type="PROSITE-ProRule" id="PRU00335"/>
    </source>
</evidence>
<dbReference type="SUPFAM" id="SSF46689">
    <property type="entry name" value="Homeodomain-like"/>
    <property type="match status" value="1"/>
</dbReference>
<dbReference type="InterPro" id="IPR001647">
    <property type="entry name" value="HTH_TetR"/>
</dbReference>
<dbReference type="PRINTS" id="PR00455">
    <property type="entry name" value="HTHTETR"/>
</dbReference>
<comment type="caution">
    <text evidence="5">The sequence shown here is derived from an EMBL/GenBank/DDBJ whole genome shotgun (WGS) entry which is preliminary data.</text>
</comment>
<dbReference type="PANTHER" id="PTHR43479:SF11">
    <property type="entry name" value="ACREF_ENVCD OPERON REPRESSOR-RELATED"/>
    <property type="match status" value="1"/>
</dbReference>
<evidence type="ECO:0000313" key="6">
    <source>
        <dbReference type="Proteomes" id="UP000243524"/>
    </source>
</evidence>
<dbReference type="InterPro" id="IPR036271">
    <property type="entry name" value="Tet_transcr_reg_TetR-rel_C_sf"/>
</dbReference>
<feature type="DNA-binding region" description="H-T-H motif" evidence="3">
    <location>
        <begin position="25"/>
        <end position="44"/>
    </location>
</feature>
<dbReference type="PANTHER" id="PTHR43479">
    <property type="entry name" value="ACREF/ENVCD OPERON REPRESSOR-RELATED"/>
    <property type="match status" value="1"/>
</dbReference>
<keyword evidence="6" id="KW-1185">Reference proteome</keyword>
<dbReference type="EMBL" id="PJNH01000001">
    <property type="protein sequence ID" value="PKR78740.1"/>
    <property type="molecule type" value="Genomic_DNA"/>
</dbReference>
<keyword evidence="1" id="KW-0678">Repressor</keyword>
<keyword evidence="2 3" id="KW-0238">DNA-binding</keyword>
<sequence>MSELKEKIIQSSLVLFSEKGFHGVSVKDLVESCNTSKGGFYHHFTSKDELLYVIHDLFITYVLNEASLARRKYEQPMYQLHEILKSFVRVFDLYNEHISVFYQENKYLKKEYEEQIKKKRDDFKRIIQEVIEDGQESGEFRKELPTIITGMSILGMVNWTYQWYRKDGEYSIDEIASIYIDILFRGVLTDQALDDYKHSKLYKEISY</sequence>
<protein>
    <submittedName>
        <fullName evidence="5">TetR family transcriptional regulator</fullName>
    </submittedName>
</protein>
<dbReference type="Pfam" id="PF00440">
    <property type="entry name" value="TetR_N"/>
    <property type="match status" value="1"/>
</dbReference>
<evidence type="ECO:0000259" key="4">
    <source>
        <dbReference type="PROSITE" id="PS50977"/>
    </source>
</evidence>
<dbReference type="InterPro" id="IPR009057">
    <property type="entry name" value="Homeodomain-like_sf"/>
</dbReference>
<reference evidence="5 6" key="1">
    <citation type="submission" date="2017-06" db="EMBL/GenBank/DDBJ databases">
        <title>the draft geome sequence of Illustriluteabacillus marina B3227.</title>
        <authorList>
            <person name="He R.-H."/>
            <person name="Du Z.-J."/>
        </authorList>
    </citation>
    <scope>NUCLEOTIDE SEQUENCE [LARGE SCALE GENOMIC DNA]</scope>
    <source>
        <strain evidence="5 6">B3227</strain>
    </source>
</reference>
<gene>
    <name evidence="5" type="ORF">CEY16_03000</name>
</gene>
<dbReference type="SUPFAM" id="SSF48498">
    <property type="entry name" value="Tetracyclin repressor-like, C-terminal domain"/>
    <property type="match status" value="1"/>
</dbReference>
<feature type="domain" description="HTH tetR-type" evidence="4">
    <location>
        <begin position="2"/>
        <end position="62"/>
    </location>
</feature>
<dbReference type="GO" id="GO:0003677">
    <property type="term" value="F:DNA binding"/>
    <property type="evidence" value="ECO:0007669"/>
    <property type="project" value="UniProtKB-UniRule"/>
</dbReference>
<dbReference type="InterPro" id="IPR041490">
    <property type="entry name" value="KstR2_TetR_C"/>
</dbReference>
<proteinExistence type="predicted"/>
<accession>A0A2I0QXA5</accession>
<evidence type="ECO:0000256" key="2">
    <source>
        <dbReference type="ARBA" id="ARBA00023125"/>
    </source>
</evidence>
<organism evidence="5 6">
    <name type="scientific">Halalkalibacillus sediminis</name>
    <dbReference type="NCBI Taxonomy" id="2018042"/>
    <lineage>
        <taxon>Bacteria</taxon>
        <taxon>Bacillati</taxon>
        <taxon>Bacillota</taxon>
        <taxon>Bacilli</taxon>
        <taxon>Bacillales</taxon>
        <taxon>Bacillaceae</taxon>
        <taxon>Halalkalibacillus</taxon>
    </lineage>
</organism>
<dbReference type="InterPro" id="IPR050624">
    <property type="entry name" value="HTH-type_Tx_Regulator"/>
</dbReference>